<proteinExistence type="predicted"/>
<reference evidence="1 2" key="1">
    <citation type="submission" date="2015-09" db="EMBL/GenBank/DDBJ databases">
        <title>Identification and resolution of microdiversity through metagenomic sequencing of parallel consortia.</title>
        <authorList>
            <person name="Nelson W.C."/>
            <person name="Romine M.F."/>
            <person name="Lindemann S.R."/>
        </authorList>
    </citation>
    <scope>NUCLEOTIDE SEQUENCE [LARGE SCALE GENOMIC DNA]</scope>
    <source>
        <strain evidence="1">Ana</strain>
    </source>
</reference>
<dbReference type="InterPro" id="IPR036388">
    <property type="entry name" value="WH-like_DNA-bd_sf"/>
</dbReference>
<gene>
    <name evidence="1" type="ORF">HLUCCA11_01285</name>
</gene>
<dbReference type="Pfam" id="PF04255">
    <property type="entry name" value="DUF433"/>
    <property type="match status" value="1"/>
</dbReference>
<accession>A0A0P7ZVP7</accession>
<dbReference type="InterPro" id="IPR007367">
    <property type="entry name" value="DUF433"/>
</dbReference>
<dbReference type="InterPro" id="IPR009057">
    <property type="entry name" value="Homeodomain-like_sf"/>
</dbReference>
<dbReference type="AlphaFoldDB" id="A0A0P7ZVP7"/>
<evidence type="ECO:0000313" key="1">
    <source>
        <dbReference type="EMBL" id="KPQ37716.1"/>
    </source>
</evidence>
<sequence>MQQFTRIVCDPAVMDGRPCIRGIKGTQIAVSTVLTLMAQGRKTTEIMAAYPQLEPADLTEILAYAAWHVDRIIETPVRPM</sequence>
<dbReference type="SUPFAM" id="SSF46689">
    <property type="entry name" value="Homeodomain-like"/>
    <property type="match status" value="1"/>
</dbReference>
<dbReference type="Gene3D" id="1.10.10.10">
    <property type="entry name" value="Winged helix-like DNA-binding domain superfamily/Winged helix DNA-binding domain"/>
    <property type="match status" value="1"/>
</dbReference>
<protein>
    <recommendedName>
        <fullName evidence="3">DUF433 domain-containing protein</fullName>
    </recommendedName>
</protein>
<dbReference type="STRING" id="1666911.HLUCCA11_01285"/>
<dbReference type="PANTHER" id="PTHR34849:SF3">
    <property type="entry name" value="SSR2962 PROTEIN"/>
    <property type="match status" value="1"/>
</dbReference>
<comment type="caution">
    <text evidence="1">The sequence shown here is derived from an EMBL/GenBank/DDBJ whole genome shotgun (WGS) entry which is preliminary data.</text>
</comment>
<dbReference type="EMBL" id="LJZR01000001">
    <property type="protein sequence ID" value="KPQ37716.1"/>
    <property type="molecule type" value="Genomic_DNA"/>
</dbReference>
<organism evidence="1 2">
    <name type="scientific">Phormidesmis priestleyi Ana</name>
    <dbReference type="NCBI Taxonomy" id="1666911"/>
    <lineage>
        <taxon>Bacteria</taxon>
        <taxon>Bacillati</taxon>
        <taxon>Cyanobacteriota</taxon>
        <taxon>Cyanophyceae</taxon>
        <taxon>Leptolyngbyales</taxon>
        <taxon>Leptolyngbyaceae</taxon>
        <taxon>Phormidesmis</taxon>
    </lineage>
</organism>
<evidence type="ECO:0000313" key="2">
    <source>
        <dbReference type="Proteomes" id="UP000050465"/>
    </source>
</evidence>
<dbReference type="Proteomes" id="UP000050465">
    <property type="component" value="Unassembled WGS sequence"/>
</dbReference>
<dbReference type="PANTHER" id="PTHR34849">
    <property type="entry name" value="SSL5025 PROTEIN"/>
    <property type="match status" value="1"/>
</dbReference>
<evidence type="ECO:0008006" key="3">
    <source>
        <dbReference type="Google" id="ProtNLM"/>
    </source>
</evidence>
<name>A0A0P7ZVP7_9CYAN</name>